<feature type="transmembrane region" description="Helical" evidence="1">
    <location>
        <begin position="103"/>
        <end position="125"/>
    </location>
</feature>
<feature type="transmembrane region" description="Helical" evidence="1">
    <location>
        <begin position="48"/>
        <end position="67"/>
    </location>
</feature>
<feature type="transmembrane region" description="Helical" evidence="1">
    <location>
        <begin position="79"/>
        <end position="97"/>
    </location>
</feature>
<feature type="domain" description="EamA" evidence="2">
    <location>
        <begin position="20"/>
        <end position="147"/>
    </location>
</feature>
<reference evidence="3 4" key="1">
    <citation type="submission" date="2020-08" db="EMBL/GenBank/DDBJ databases">
        <title>Genomic Encyclopedia of Type Strains, Phase IV (KMG-IV): sequencing the most valuable type-strain genomes for metagenomic binning, comparative biology and taxonomic classification.</title>
        <authorList>
            <person name="Goeker M."/>
        </authorList>
    </citation>
    <scope>NUCLEOTIDE SEQUENCE [LARGE SCALE GENOMIC DNA]</scope>
    <source>
        <strain evidence="3 4">DSM 24448</strain>
    </source>
</reference>
<evidence type="ECO:0000313" key="4">
    <source>
        <dbReference type="Proteomes" id="UP000548978"/>
    </source>
</evidence>
<gene>
    <name evidence="3" type="ORF">FHS65_001301</name>
</gene>
<dbReference type="PANTHER" id="PTHR22911">
    <property type="entry name" value="ACYL-MALONYL CONDENSING ENZYME-RELATED"/>
    <property type="match status" value="1"/>
</dbReference>
<dbReference type="Pfam" id="PF00892">
    <property type="entry name" value="EamA"/>
    <property type="match status" value="2"/>
</dbReference>
<dbReference type="OrthoDB" id="8770617at2"/>
<organism evidence="3 4">
    <name type="scientific">Brevundimonas halotolerans</name>
    <dbReference type="NCBI Taxonomy" id="69670"/>
    <lineage>
        <taxon>Bacteria</taxon>
        <taxon>Pseudomonadati</taxon>
        <taxon>Pseudomonadota</taxon>
        <taxon>Alphaproteobacteria</taxon>
        <taxon>Caulobacterales</taxon>
        <taxon>Caulobacteraceae</taxon>
        <taxon>Brevundimonas</taxon>
    </lineage>
</organism>
<dbReference type="AlphaFoldDB" id="A0A7W9A3M0"/>
<dbReference type="InterPro" id="IPR037185">
    <property type="entry name" value="EmrE-like"/>
</dbReference>
<keyword evidence="1" id="KW-1133">Transmembrane helix</keyword>
<feature type="transmembrane region" description="Helical" evidence="1">
    <location>
        <begin position="161"/>
        <end position="180"/>
    </location>
</feature>
<dbReference type="GO" id="GO:0016020">
    <property type="term" value="C:membrane"/>
    <property type="evidence" value="ECO:0007669"/>
    <property type="project" value="InterPro"/>
</dbReference>
<dbReference type="RefSeq" id="WP_123287889.1">
    <property type="nucleotide sequence ID" value="NZ_JACIJB010000004.1"/>
</dbReference>
<dbReference type="InterPro" id="IPR000620">
    <property type="entry name" value="EamA_dom"/>
</dbReference>
<feature type="transmembrane region" description="Helical" evidence="1">
    <location>
        <begin position="222"/>
        <end position="244"/>
    </location>
</feature>
<comment type="caution">
    <text evidence="3">The sequence shown here is derived from an EMBL/GenBank/DDBJ whole genome shotgun (WGS) entry which is preliminary data.</text>
</comment>
<dbReference type="Proteomes" id="UP000548978">
    <property type="component" value="Unassembled WGS sequence"/>
</dbReference>
<keyword evidence="4" id="KW-1185">Reference proteome</keyword>
<proteinExistence type="predicted"/>
<evidence type="ECO:0000259" key="2">
    <source>
        <dbReference type="Pfam" id="PF00892"/>
    </source>
</evidence>
<feature type="transmembrane region" description="Helical" evidence="1">
    <location>
        <begin position="15"/>
        <end position="36"/>
    </location>
</feature>
<keyword evidence="1" id="KW-0472">Membrane</keyword>
<feature type="transmembrane region" description="Helical" evidence="1">
    <location>
        <begin position="192"/>
        <end position="210"/>
    </location>
</feature>
<evidence type="ECO:0000256" key="1">
    <source>
        <dbReference type="SAM" id="Phobius"/>
    </source>
</evidence>
<keyword evidence="1" id="KW-0812">Transmembrane</keyword>
<feature type="transmembrane region" description="Helical" evidence="1">
    <location>
        <begin position="251"/>
        <end position="271"/>
    </location>
</feature>
<accession>A0A7W9A3M0</accession>
<dbReference type="Gene3D" id="1.10.3730.20">
    <property type="match status" value="1"/>
</dbReference>
<dbReference type="EMBL" id="JACIJB010000004">
    <property type="protein sequence ID" value="MBB5660555.1"/>
    <property type="molecule type" value="Genomic_DNA"/>
</dbReference>
<dbReference type="SUPFAM" id="SSF103481">
    <property type="entry name" value="Multidrug resistance efflux transporter EmrE"/>
    <property type="match status" value="2"/>
</dbReference>
<sequence length="318" mass="32935">MIRAPASVVALTRHAAFPLAVLVLAAMVLGLAPILVRLTETGPAAAGFWRFLFALPLLTLLTATQGSGESRGLGTPSRWMLLAGLFFVLDLAFWHYGIVMTSVANATVLCNLTPVVVTLFAWLVWKQRPGRSFVLALALAVAGAFAMAAGADGGQGTNPLLGDLFSLSVAVWYAAYFLAVKAARRTAGALRVTFWATLVGTPLLLLIALALGEEIIPAGPGGWLACAGLGLMHVVGQGGVAWALGRLPASVTAVTILIQPVVAALLGWWIFAEALTPVQAIGGVLVLIGVVLAQRASRLTPPAGPVMVPVQTADGPRN</sequence>
<feature type="domain" description="EamA" evidence="2">
    <location>
        <begin position="161"/>
        <end position="292"/>
    </location>
</feature>
<feature type="transmembrane region" description="Helical" evidence="1">
    <location>
        <begin position="277"/>
        <end position="293"/>
    </location>
</feature>
<name>A0A7W9A3M0_9CAUL</name>
<evidence type="ECO:0000313" key="3">
    <source>
        <dbReference type="EMBL" id="MBB5660555.1"/>
    </source>
</evidence>
<protein>
    <submittedName>
        <fullName evidence="3">Drug/metabolite transporter (DMT)-like permease</fullName>
    </submittedName>
</protein>
<feature type="transmembrane region" description="Helical" evidence="1">
    <location>
        <begin position="132"/>
        <end position="149"/>
    </location>
</feature>